<organism evidence="2 3">
    <name type="scientific">Vitis vinifera</name>
    <name type="common">Grape</name>
    <dbReference type="NCBI Taxonomy" id="29760"/>
    <lineage>
        <taxon>Eukaryota</taxon>
        <taxon>Viridiplantae</taxon>
        <taxon>Streptophyta</taxon>
        <taxon>Embryophyta</taxon>
        <taxon>Tracheophyta</taxon>
        <taxon>Spermatophyta</taxon>
        <taxon>Magnoliopsida</taxon>
        <taxon>eudicotyledons</taxon>
        <taxon>Gunneridae</taxon>
        <taxon>Pentapetalae</taxon>
        <taxon>rosids</taxon>
        <taxon>Vitales</taxon>
        <taxon>Vitaceae</taxon>
        <taxon>Viteae</taxon>
        <taxon>Vitis</taxon>
    </lineage>
</organism>
<evidence type="ECO:0008006" key="4">
    <source>
        <dbReference type="Google" id="ProtNLM"/>
    </source>
</evidence>
<dbReference type="EMBL" id="QGNW01001148">
    <property type="protein sequence ID" value="RVW53362.1"/>
    <property type="molecule type" value="Genomic_DNA"/>
</dbReference>
<dbReference type="AlphaFoldDB" id="A0A438F142"/>
<sequence length="494" mass="55958">MVVYLAIIGATYYFIVQSTFSYIPGYYISGVHRYTSLLAVGVGVVLFLLTSFSDPGTVKAENVSKYLSAYPYDNIIYSEKECSTCRIPKIIALGKEIPVFSWPFFSGELMPTLLPPSVLPGSVKKRFEELNTEFRSLEVDWGHMSSVRWGQPMRGSFGEGLVGKGFGEFFIHYDSKMGNWQPVSFGFMHFLLCIYGTVAIGLVLAGRLKELKVIHILTVYYGIENSFASLAPHVVQWLLGSYNTQLLLMVFLAIVSLLLAGFFSYHANLCFTNTTTNEECCLRLFNLAAHKEAWVLDHWDGACWKPGFGRNFLDKCLPCISCQFQNDLEADPSLHILDYLEGWGIQAELFGLSWTFLITWGSGRKELSSSAPQRQPFFSCSHLPDYVVSKETSFLCSFLKLQTFKWEDYIRWQQKLNEAKASTAALKAGISGLNCERKPPESKWKAFFRRSRLEDVEPVSKNNIYDKGFLRNLHEIIFPLSSRHSFSQAKSKSG</sequence>
<comment type="caution">
    <text evidence="2">The sequence shown here is derived from an EMBL/GenBank/DDBJ whole genome shotgun (WGS) entry which is preliminary data.</text>
</comment>
<name>A0A438F142_VITVI</name>
<protein>
    <recommendedName>
        <fullName evidence="4">Palmitoyltransferase</fullName>
    </recommendedName>
</protein>
<feature type="transmembrane region" description="Helical" evidence="1">
    <location>
        <begin position="183"/>
        <end position="205"/>
    </location>
</feature>
<feature type="transmembrane region" description="Helical" evidence="1">
    <location>
        <begin position="34"/>
        <end position="52"/>
    </location>
</feature>
<keyword evidence="1" id="KW-0812">Transmembrane</keyword>
<keyword evidence="1" id="KW-0472">Membrane</keyword>
<feature type="transmembrane region" description="Helical" evidence="1">
    <location>
        <begin position="246"/>
        <end position="265"/>
    </location>
</feature>
<feature type="transmembrane region" description="Helical" evidence="1">
    <location>
        <begin position="6"/>
        <end position="27"/>
    </location>
</feature>
<accession>A0A438F142</accession>
<evidence type="ECO:0000256" key="1">
    <source>
        <dbReference type="SAM" id="Phobius"/>
    </source>
</evidence>
<evidence type="ECO:0000313" key="3">
    <source>
        <dbReference type="Proteomes" id="UP000288805"/>
    </source>
</evidence>
<proteinExistence type="predicted"/>
<reference evidence="2 3" key="1">
    <citation type="journal article" date="2018" name="PLoS Genet.">
        <title>Population sequencing reveals clonal diversity and ancestral inbreeding in the grapevine cultivar Chardonnay.</title>
        <authorList>
            <person name="Roach M.J."/>
            <person name="Johnson D.L."/>
            <person name="Bohlmann J."/>
            <person name="van Vuuren H.J."/>
            <person name="Jones S.J."/>
            <person name="Pretorius I.S."/>
            <person name="Schmidt S.A."/>
            <person name="Borneman A.R."/>
        </authorList>
    </citation>
    <scope>NUCLEOTIDE SEQUENCE [LARGE SCALE GENOMIC DNA]</scope>
    <source>
        <strain evidence="3">cv. Chardonnay</strain>
        <tissue evidence="2">Leaf</tissue>
    </source>
</reference>
<dbReference type="Proteomes" id="UP000288805">
    <property type="component" value="Unassembled WGS sequence"/>
</dbReference>
<keyword evidence="1" id="KW-1133">Transmembrane helix</keyword>
<gene>
    <name evidence="2" type="primary">PAT17_0</name>
    <name evidence="2" type="ORF">CK203_103126</name>
</gene>
<evidence type="ECO:0000313" key="2">
    <source>
        <dbReference type="EMBL" id="RVW53362.1"/>
    </source>
</evidence>